<evidence type="ECO:0000313" key="5">
    <source>
        <dbReference type="EMBL" id="CAF4262764.1"/>
    </source>
</evidence>
<organism evidence="4 8">
    <name type="scientific">Rotaria magnacalcarata</name>
    <dbReference type="NCBI Taxonomy" id="392030"/>
    <lineage>
        <taxon>Eukaryota</taxon>
        <taxon>Metazoa</taxon>
        <taxon>Spiralia</taxon>
        <taxon>Gnathifera</taxon>
        <taxon>Rotifera</taxon>
        <taxon>Eurotatoria</taxon>
        <taxon>Bdelloidea</taxon>
        <taxon>Philodinida</taxon>
        <taxon>Philodinidae</taxon>
        <taxon>Rotaria</taxon>
    </lineage>
</organism>
<feature type="non-terminal residue" evidence="4">
    <location>
        <position position="96"/>
    </location>
</feature>
<dbReference type="AlphaFoldDB" id="A0A8S2SZY6"/>
<evidence type="ECO:0000313" key="8">
    <source>
        <dbReference type="Proteomes" id="UP000681967"/>
    </source>
</evidence>
<dbReference type="EMBL" id="CAJOBJ010053847">
    <property type="protein sequence ID" value="CAF4386768.1"/>
    <property type="molecule type" value="Genomic_DNA"/>
</dbReference>
<keyword evidence="2" id="KW-0479">Metal-binding</keyword>
<accession>A0A8S2SZY6</accession>
<dbReference type="EMBL" id="CAJOBH010028027">
    <property type="protein sequence ID" value="CAF4261612.1"/>
    <property type="molecule type" value="Genomic_DNA"/>
</dbReference>
<evidence type="ECO:0000313" key="4">
    <source>
        <dbReference type="EMBL" id="CAF4261612.1"/>
    </source>
</evidence>
<dbReference type="GO" id="GO:0016836">
    <property type="term" value="F:hydro-lyase activity"/>
    <property type="evidence" value="ECO:0007669"/>
    <property type="project" value="TreeGrafter"/>
</dbReference>
<reference evidence="4" key="1">
    <citation type="submission" date="2021-02" db="EMBL/GenBank/DDBJ databases">
        <authorList>
            <person name="Nowell W R."/>
        </authorList>
    </citation>
    <scope>NUCLEOTIDE SEQUENCE</scope>
</reference>
<comment type="cofactor">
    <cofactor evidence="1">
        <name>Mg(2+)</name>
        <dbReference type="ChEBI" id="CHEBI:18420"/>
    </cofactor>
</comment>
<dbReference type="GO" id="GO:0000287">
    <property type="term" value="F:magnesium ion binding"/>
    <property type="evidence" value="ECO:0007669"/>
    <property type="project" value="TreeGrafter"/>
</dbReference>
<evidence type="ECO:0000313" key="6">
    <source>
        <dbReference type="EMBL" id="CAF4384881.1"/>
    </source>
</evidence>
<feature type="non-terminal residue" evidence="4">
    <location>
        <position position="1"/>
    </location>
</feature>
<dbReference type="Proteomes" id="UP000681967">
    <property type="component" value="Unassembled WGS sequence"/>
</dbReference>
<dbReference type="PANTHER" id="PTHR13794">
    <property type="entry name" value="ENOLASE SUPERFAMILY, MANDELATE RACEMASE"/>
    <property type="match status" value="1"/>
</dbReference>
<dbReference type="EMBL" id="CAJOBH010028243">
    <property type="protein sequence ID" value="CAF4262764.1"/>
    <property type="molecule type" value="Genomic_DNA"/>
</dbReference>
<dbReference type="InterPro" id="IPR046945">
    <property type="entry name" value="RHMD-like"/>
</dbReference>
<dbReference type="Gene3D" id="3.20.20.120">
    <property type="entry name" value="Enolase-like C-terminal domain"/>
    <property type="match status" value="1"/>
</dbReference>
<dbReference type="PANTHER" id="PTHR13794:SF58">
    <property type="entry name" value="MITOCHONDRIAL ENOLASE SUPERFAMILY MEMBER 1"/>
    <property type="match status" value="1"/>
</dbReference>
<dbReference type="GO" id="GO:0016052">
    <property type="term" value="P:carbohydrate catabolic process"/>
    <property type="evidence" value="ECO:0007669"/>
    <property type="project" value="TreeGrafter"/>
</dbReference>
<dbReference type="InterPro" id="IPR036849">
    <property type="entry name" value="Enolase-like_C_sf"/>
</dbReference>
<evidence type="ECO:0000256" key="3">
    <source>
        <dbReference type="ARBA" id="ARBA00022842"/>
    </source>
</evidence>
<gene>
    <name evidence="4" type="ORF">BYL167_LOCUS25956</name>
    <name evidence="5" type="ORF">BYL167_LOCUS25998</name>
    <name evidence="6" type="ORF">GIL414_LOCUS29466</name>
    <name evidence="7" type="ORF">GIL414_LOCUS29546</name>
</gene>
<sequence>LYAKREGKPLWRLISDFTPEEFLKCIDFRYISDVITPDEALHMLKELEPTKSERVQQVEEQGYPAYTTSAGWLGYSDEKIQRLCREAINEGFTHLK</sequence>
<dbReference type="Proteomes" id="UP000681720">
    <property type="component" value="Unassembled WGS sequence"/>
</dbReference>
<protein>
    <submittedName>
        <fullName evidence="4">Uncharacterized protein</fullName>
    </submittedName>
</protein>
<keyword evidence="3" id="KW-0460">Magnesium</keyword>
<evidence type="ECO:0000256" key="1">
    <source>
        <dbReference type="ARBA" id="ARBA00001946"/>
    </source>
</evidence>
<comment type="caution">
    <text evidence="4">The sequence shown here is derived from an EMBL/GenBank/DDBJ whole genome shotgun (WGS) entry which is preliminary data.</text>
</comment>
<proteinExistence type="predicted"/>
<evidence type="ECO:0000313" key="7">
    <source>
        <dbReference type="EMBL" id="CAF4386768.1"/>
    </source>
</evidence>
<name>A0A8S2SZY6_9BILA</name>
<evidence type="ECO:0000256" key="2">
    <source>
        <dbReference type="ARBA" id="ARBA00022723"/>
    </source>
</evidence>
<dbReference type="EMBL" id="CAJOBJ010053445">
    <property type="protein sequence ID" value="CAF4384881.1"/>
    <property type="molecule type" value="Genomic_DNA"/>
</dbReference>